<comment type="cofactor">
    <cofactor evidence="1">
        <name>Mg(2+)</name>
        <dbReference type="ChEBI" id="CHEBI:18420"/>
    </cofactor>
</comment>
<reference evidence="4" key="1">
    <citation type="submission" date="2019-12" db="EMBL/GenBank/DDBJ databases">
        <title>Comparative genomics gives insights into the taxonomy of the Azoarcus-Aromatoleum group and reveals separate origins of nif in the plant-associated Azoarcus and non-plant-associated Aromatoleum sub-groups.</title>
        <authorList>
            <person name="Lafos M."/>
            <person name="Maluk M."/>
            <person name="Batista M."/>
            <person name="Junghare M."/>
            <person name="Carmona M."/>
            <person name="Faoro H."/>
            <person name="Cruz L.M."/>
            <person name="Battistoni F."/>
            <person name="De Souza E."/>
            <person name="Pedrosa F."/>
            <person name="Chen W.-M."/>
            <person name="Poole P.S."/>
            <person name="Dixon R.A."/>
            <person name="James E.K."/>
        </authorList>
    </citation>
    <scope>NUCLEOTIDE SEQUENCE</scope>
    <source>
        <strain evidence="4">NSC3</strain>
    </source>
</reference>
<sequence>MKPTIPFLLAHPAHFIALGFGSGLSPRAPGTVGTILGWALYPLIRTPVSDTLFLLFLAAFFAAGVIVCDRTGRALGVSDHGAIVWDEMVAIWLVLFFTPATLLWQAVAVVLFRIFDILKPPPIRWADRKLKGGFGVMFDDLLAAAFAIAALYILLHFIAGQTL</sequence>
<keyword evidence="1" id="KW-0460">Magnesium</keyword>
<keyword evidence="1" id="KW-1003">Cell membrane</keyword>
<dbReference type="EMBL" id="WTVM01000093">
    <property type="protein sequence ID" value="NMG04080.1"/>
    <property type="molecule type" value="Genomic_DNA"/>
</dbReference>
<organism evidence="4 5">
    <name type="scientific">Azoarcus taiwanensis</name>
    <dbReference type="NCBI Taxonomy" id="666964"/>
    <lineage>
        <taxon>Bacteria</taxon>
        <taxon>Pseudomonadati</taxon>
        <taxon>Pseudomonadota</taxon>
        <taxon>Betaproteobacteria</taxon>
        <taxon>Rhodocyclales</taxon>
        <taxon>Zoogloeaceae</taxon>
        <taxon>Azoarcus</taxon>
    </lineage>
</organism>
<evidence type="ECO:0000313" key="5">
    <source>
        <dbReference type="Proteomes" id="UP000599523"/>
    </source>
</evidence>
<comment type="function">
    <text evidence="1">Lipid phosphatase which dephosphorylates phosphatidylglycerophosphate (PGP) to phosphatidylglycerol (PG).</text>
</comment>
<dbReference type="SUPFAM" id="SSF101307">
    <property type="entry name" value="YutG-like"/>
    <property type="match status" value="1"/>
</dbReference>
<dbReference type="AlphaFoldDB" id="A0A972FG50"/>
<dbReference type="RefSeq" id="WP_168988770.1">
    <property type="nucleotide sequence ID" value="NZ_CAWPHM010000323.1"/>
</dbReference>
<keyword evidence="1" id="KW-0378">Hydrolase</keyword>
<dbReference type="EC" id="3.1.3.27" evidence="1"/>
<keyword evidence="2" id="KW-1133">Transmembrane helix</keyword>
<comment type="caution">
    <text evidence="4">The sequence shown here is derived from an EMBL/GenBank/DDBJ whole genome shotgun (WGS) entry which is preliminary data.</text>
</comment>
<keyword evidence="1" id="KW-0595">Phospholipid degradation</keyword>
<dbReference type="CDD" id="cd06971">
    <property type="entry name" value="PgpA"/>
    <property type="match status" value="1"/>
</dbReference>
<dbReference type="InterPro" id="IPR026037">
    <property type="entry name" value="PgpA"/>
</dbReference>
<feature type="transmembrane region" description="Helical" evidence="2">
    <location>
        <begin position="51"/>
        <end position="68"/>
    </location>
</feature>
<dbReference type="InterPro" id="IPR007686">
    <property type="entry name" value="YutG/PgpA"/>
</dbReference>
<keyword evidence="1" id="KW-0479">Metal-binding</keyword>
<protein>
    <recommendedName>
        <fullName evidence="1">Phosphatidylglycerophosphatase A</fullName>
        <ecNumber evidence="1">3.1.3.27</ecNumber>
    </recommendedName>
    <alternativeName>
        <fullName evidence="1">Phosphatidylglycerolphosphate phosphatase A</fullName>
    </alternativeName>
</protein>
<feature type="transmembrane region" description="Helical" evidence="2">
    <location>
        <begin position="89"/>
        <end position="115"/>
    </location>
</feature>
<dbReference type="InterPro" id="IPR036681">
    <property type="entry name" value="PgpA-like_sf"/>
</dbReference>
<name>A0A972FG50_9RHOO</name>
<proteinExistence type="predicted"/>
<keyword evidence="1" id="KW-0443">Lipid metabolism</keyword>
<keyword evidence="5" id="KW-1185">Reference proteome</keyword>
<accession>A0A972FG50</accession>
<feature type="transmembrane region" description="Helical" evidence="2">
    <location>
        <begin position="141"/>
        <end position="159"/>
    </location>
</feature>
<keyword evidence="1" id="KW-1208">Phospholipid metabolism</keyword>
<keyword evidence="1 2" id="KW-0812">Transmembrane</keyword>
<dbReference type="GO" id="GO:0005886">
    <property type="term" value="C:plasma membrane"/>
    <property type="evidence" value="ECO:0007669"/>
    <property type="project" value="UniProtKB-SubCell"/>
</dbReference>
<evidence type="ECO:0000256" key="1">
    <source>
        <dbReference type="PIRNR" id="PIRNR006162"/>
    </source>
</evidence>
<evidence type="ECO:0000313" key="4">
    <source>
        <dbReference type="EMBL" id="NMG04080.1"/>
    </source>
</evidence>
<gene>
    <name evidence="4" type="ORF">GPA21_14055</name>
</gene>
<dbReference type="PANTHER" id="PTHR36305:SF1">
    <property type="entry name" value="PHOSPHATIDYLGLYCEROPHOSPHATASE A"/>
    <property type="match status" value="1"/>
</dbReference>
<dbReference type="GO" id="GO:0046872">
    <property type="term" value="F:metal ion binding"/>
    <property type="evidence" value="ECO:0007669"/>
    <property type="project" value="UniProtKB-KW"/>
</dbReference>
<comment type="catalytic activity">
    <reaction evidence="1">
        <text>a 1,2-diacyl-sn-glycero-3-phospho-(1'-sn-glycero-3'-phosphate) + H2O = a 1,2-diacyl-sn-glycero-3-phospho-(1'-sn-glycerol) + phosphate</text>
        <dbReference type="Rhea" id="RHEA:33751"/>
        <dbReference type="ChEBI" id="CHEBI:15377"/>
        <dbReference type="ChEBI" id="CHEBI:43474"/>
        <dbReference type="ChEBI" id="CHEBI:60110"/>
        <dbReference type="ChEBI" id="CHEBI:64716"/>
        <dbReference type="EC" id="3.1.3.27"/>
    </reaction>
</comment>
<dbReference type="PIRSF" id="PIRSF006162">
    <property type="entry name" value="PgpA"/>
    <property type="match status" value="1"/>
</dbReference>
<dbReference type="Proteomes" id="UP000599523">
    <property type="component" value="Unassembled WGS sequence"/>
</dbReference>
<comment type="pathway">
    <text evidence="1">Phospholipid metabolism; phosphatidylglycerol biosynthesis; phosphatidylglycerol from CDP-diacylglycerol: step 2/2.</text>
</comment>
<keyword evidence="1" id="KW-0997">Cell inner membrane</keyword>
<evidence type="ECO:0000259" key="3">
    <source>
        <dbReference type="Pfam" id="PF04608"/>
    </source>
</evidence>
<dbReference type="Pfam" id="PF04608">
    <property type="entry name" value="PgpA"/>
    <property type="match status" value="1"/>
</dbReference>
<keyword evidence="1" id="KW-0442">Lipid degradation</keyword>
<evidence type="ECO:0000256" key="2">
    <source>
        <dbReference type="SAM" id="Phobius"/>
    </source>
</evidence>
<keyword evidence="1 2" id="KW-0472">Membrane</keyword>
<comment type="subcellular location">
    <subcellularLocation>
        <location evidence="1">Cell inner membrane</location>
        <topology evidence="1">Multi-pass membrane protein</topology>
    </subcellularLocation>
</comment>
<feature type="domain" description="YutG/PgpA" evidence="3">
    <location>
        <begin position="16"/>
        <end position="154"/>
    </location>
</feature>
<dbReference type="GO" id="GO:0009395">
    <property type="term" value="P:phospholipid catabolic process"/>
    <property type="evidence" value="ECO:0007669"/>
    <property type="project" value="UniProtKB-KW"/>
</dbReference>
<dbReference type="PANTHER" id="PTHR36305">
    <property type="entry name" value="PHOSPHATIDYLGLYCEROPHOSPHATASE A"/>
    <property type="match status" value="1"/>
</dbReference>
<dbReference type="GO" id="GO:0008962">
    <property type="term" value="F:phosphatidylglycerophosphatase activity"/>
    <property type="evidence" value="ECO:0007669"/>
    <property type="project" value="UniProtKB-EC"/>
</dbReference>